<evidence type="ECO:0000256" key="1">
    <source>
        <dbReference type="SAM" id="MobiDB-lite"/>
    </source>
</evidence>
<proteinExistence type="predicted"/>
<dbReference type="AlphaFoldDB" id="A0A3S0QWB4"/>
<accession>A0A3S0QWB4</accession>
<reference evidence="2 3" key="1">
    <citation type="submission" date="2018-12" db="EMBL/GenBank/DDBJ databases">
        <title>Dyella dinghuensis sp. nov. DHOA06 and Dyella choica sp. nov. 4M-K27, isolated from forest soil.</title>
        <authorList>
            <person name="Qiu L.-H."/>
            <person name="Gao Z.-H."/>
        </authorList>
    </citation>
    <scope>NUCLEOTIDE SEQUENCE [LARGE SCALE GENOMIC DNA]</scope>
    <source>
        <strain evidence="2 3">DHOA06</strain>
    </source>
</reference>
<organism evidence="2 3">
    <name type="scientific">Dyella dinghuensis</name>
    <dbReference type="NCBI Taxonomy" id="1920169"/>
    <lineage>
        <taxon>Bacteria</taxon>
        <taxon>Pseudomonadati</taxon>
        <taxon>Pseudomonadota</taxon>
        <taxon>Gammaproteobacteria</taxon>
        <taxon>Lysobacterales</taxon>
        <taxon>Rhodanobacteraceae</taxon>
        <taxon>Dyella</taxon>
    </lineage>
</organism>
<sequence>MASKLNRRYTIEPAASEFPGLLCLWLRQKPASNEIIVRKTRSLSRTPRSFSRTSYRTSWEEVLH</sequence>
<evidence type="ECO:0000313" key="2">
    <source>
        <dbReference type="EMBL" id="RUL62985.1"/>
    </source>
</evidence>
<dbReference type="Proteomes" id="UP000267077">
    <property type="component" value="Unassembled WGS sequence"/>
</dbReference>
<name>A0A3S0QWB4_9GAMM</name>
<dbReference type="EMBL" id="RYZR01000006">
    <property type="protein sequence ID" value="RUL62985.1"/>
    <property type="molecule type" value="Genomic_DNA"/>
</dbReference>
<gene>
    <name evidence="2" type="ORF">EKH79_11230</name>
</gene>
<keyword evidence="3" id="KW-1185">Reference proteome</keyword>
<feature type="compositionally biased region" description="Polar residues" evidence="1">
    <location>
        <begin position="43"/>
        <end position="57"/>
    </location>
</feature>
<comment type="caution">
    <text evidence="2">The sequence shown here is derived from an EMBL/GenBank/DDBJ whole genome shotgun (WGS) entry which is preliminary data.</text>
</comment>
<evidence type="ECO:0000313" key="3">
    <source>
        <dbReference type="Proteomes" id="UP000267077"/>
    </source>
</evidence>
<dbReference type="RefSeq" id="WP_126673923.1">
    <property type="nucleotide sequence ID" value="NZ_RYZR01000006.1"/>
</dbReference>
<feature type="region of interest" description="Disordered" evidence="1">
    <location>
        <begin position="43"/>
        <end position="64"/>
    </location>
</feature>
<protein>
    <submittedName>
        <fullName evidence="2">Uncharacterized protein</fullName>
    </submittedName>
</protein>